<dbReference type="HOGENOM" id="CLU_2946438_0_0_1"/>
<evidence type="ECO:0000256" key="1">
    <source>
        <dbReference type="SAM" id="Phobius"/>
    </source>
</evidence>
<reference evidence="2" key="1">
    <citation type="journal article" date="2011" name="PLoS Biol.">
        <title>Gene gain and loss during evolution of obligate parasitism in the white rust pathogen of Arabidopsis thaliana.</title>
        <authorList>
            <person name="Kemen E."/>
            <person name="Gardiner A."/>
            <person name="Schultz-Larsen T."/>
            <person name="Kemen A.C."/>
            <person name="Balmuth A.L."/>
            <person name="Robert-Seilaniantz A."/>
            <person name="Bailey K."/>
            <person name="Holub E."/>
            <person name="Studholme D.J."/>
            <person name="Maclean D."/>
            <person name="Jones J.D."/>
        </authorList>
    </citation>
    <scope>NUCLEOTIDE SEQUENCE</scope>
</reference>
<keyword evidence="1" id="KW-1133">Transmembrane helix</keyword>
<reference evidence="2" key="2">
    <citation type="submission" date="2011-02" db="EMBL/GenBank/DDBJ databases">
        <authorList>
            <person name="MacLean D."/>
        </authorList>
    </citation>
    <scope>NUCLEOTIDE SEQUENCE</scope>
</reference>
<gene>
    <name evidence="2" type="primary">AlNc14C110G6369</name>
    <name evidence="2" type="ORF">ALNC14_071940</name>
</gene>
<proteinExistence type="predicted"/>
<organism evidence="2">
    <name type="scientific">Albugo laibachii Nc14</name>
    <dbReference type="NCBI Taxonomy" id="890382"/>
    <lineage>
        <taxon>Eukaryota</taxon>
        <taxon>Sar</taxon>
        <taxon>Stramenopiles</taxon>
        <taxon>Oomycota</taxon>
        <taxon>Peronosporomycetes</taxon>
        <taxon>Albuginales</taxon>
        <taxon>Albuginaceae</taxon>
        <taxon>Albugo</taxon>
    </lineage>
</organism>
<keyword evidence="1" id="KW-0812">Transmembrane</keyword>
<accession>F0WIG9</accession>
<protein>
    <submittedName>
        <fullName evidence="2">AlNc14C110G6369 protein</fullName>
    </submittedName>
</protein>
<keyword evidence="1" id="KW-0472">Membrane</keyword>
<dbReference type="EMBL" id="FR824155">
    <property type="protein sequence ID" value="CCA21051.1"/>
    <property type="molecule type" value="Genomic_DNA"/>
</dbReference>
<dbReference type="AlphaFoldDB" id="F0WIG9"/>
<evidence type="ECO:0000313" key="2">
    <source>
        <dbReference type="EMBL" id="CCA21051.1"/>
    </source>
</evidence>
<feature type="transmembrane region" description="Helical" evidence="1">
    <location>
        <begin position="31"/>
        <end position="50"/>
    </location>
</feature>
<name>F0WIG9_9STRA</name>
<sequence length="60" mass="7114">MTNAFEEKRFSTKNGTRCNRMRERLKRCVDILLHFPFVFRGLSVFLLVTHSDSPPYKLPL</sequence>